<gene>
    <name evidence="4" type="ORF">IAB77_03560</name>
</gene>
<feature type="domain" description="DUF3298" evidence="3">
    <location>
        <begin position="204"/>
        <end position="272"/>
    </location>
</feature>
<dbReference type="Proteomes" id="UP000824262">
    <property type="component" value="Unassembled WGS sequence"/>
</dbReference>
<dbReference type="Gene3D" id="3.90.640.20">
    <property type="entry name" value="Heat-shock cognate protein, ATPase"/>
    <property type="match status" value="1"/>
</dbReference>
<name>A0A9D0ZF96_9FIRM</name>
<evidence type="ECO:0000259" key="3">
    <source>
        <dbReference type="Pfam" id="PF11738"/>
    </source>
</evidence>
<keyword evidence="2" id="KW-0732">Signal</keyword>
<feature type="chain" id="PRO_5038394220" evidence="2">
    <location>
        <begin position="23"/>
        <end position="284"/>
    </location>
</feature>
<proteinExistence type="predicted"/>
<protein>
    <submittedName>
        <fullName evidence="4">DUF3298 domain-containing protein</fullName>
    </submittedName>
</protein>
<dbReference type="InterPro" id="IPR037126">
    <property type="entry name" value="PdaC/RsiV-like_sf"/>
</dbReference>
<reference evidence="4" key="1">
    <citation type="submission" date="2020-10" db="EMBL/GenBank/DDBJ databases">
        <authorList>
            <person name="Gilroy R."/>
        </authorList>
    </citation>
    <scope>NUCLEOTIDE SEQUENCE</scope>
    <source>
        <strain evidence="4">ChiBcolR7-354</strain>
    </source>
</reference>
<feature type="compositionally biased region" description="Acidic residues" evidence="1">
    <location>
        <begin position="34"/>
        <end position="58"/>
    </location>
</feature>
<comment type="caution">
    <text evidence="4">The sequence shown here is derived from an EMBL/GenBank/DDBJ whole genome shotgun (WGS) entry which is preliminary data.</text>
</comment>
<feature type="compositionally biased region" description="Acidic residues" evidence="1">
    <location>
        <begin position="68"/>
        <end position="77"/>
    </location>
</feature>
<feature type="signal peptide" evidence="2">
    <location>
        <begin position="1"/>
        <end position="22"/>
    </location>
</feature>
<evidence type="ECO:0000313" key="4">
    <source>
        <dbReference type="EMBL" id="HIQ78316.1"/>
    </source>
</evidence>
<evidence type="ECO:0000256" key="2">
    <source>
        <dbReference type="SAM" id="SignalP"/>
    </source>
</evidence>
<accession>A0A9D0ZF96</accession>
<sequence length="284" mass="30185">MKKRIFALVMALCLVFALSACGEEETAESPAATEEAEESPAAEETPAAEESTDPETSEQPEALSAEVTFEEEQSTVEEDGVTYMTAQSVVPIVTIEGASEAAAAIESALAERLTVTQETIDANVELAKEQYAGLTEEETATWGGYSFLYSAEVVRSDGVLSVLCTQTSFTGGAHDNVTSFGLTFDLSTGELLSASDISEDYEGLKAKVVESVTEQAAEYEEGELTGDINAFAEGVLDTEEWYLSDEGLVVFASPYEIAPYAAGTISFTIPYSELEGLLLDSLTA</sequence>
<reference evidence="4" key="2">
    <citation type="journal article" date="2021" name="PeerJ">
        <title>Extensive microbial diversity within the chicken gut microbiome revealed by metagenomics and culture.</title>
        <authorList>
            <person name="Gilroy R."/>
            <person name="Ravi A."/>
            <person name="Getino M."/>
            <person name="Pursley I."/>
            <person name="Horton D.L."/>
            <person name="Alikhan N.F."/>
            <person name="Baker D."/>
            <person name="Gharbi K."/>
            <person name="Hall N."/>
            <person name="Watson M."/>
            <person name="Adriaenssens E.M."/>
            <person name="Foster-Nyarko E."/>
            <person name="Jarju S."/>
            <person name="Secka A."/>
            <person name="Antonio M."/>
            <person name="Oren A."/>
            <person name="Chaudhuri R.R."/>
            <person name="La Ragione R."/>
            <person name="Hildebrand F."/>
            <person name="Pallen M.J."/>
        </authorList>
    </citation>
    <scope>NUCLEOTIDE SEQUENCE</scope>
    <source>
        <strain evidence="4">ChiBcolR7-354</strain>
    </source>
</reference>
<dbReference type="PROSITE" id="PS51257">
    <property type="entry name" value="PROKAR_LIPOPROTEIN"/>
    <property type="match status" value="1"/>
</dbReference>
<feature type="region of interest" description="Disordered" evidence="1">
    <location>
        <begin position="26"/>
        <end position="77"/>
    </location>
</feature>
<dbReference type="EMBL" id="DVGA01000037">
    <property type="protein sequence ID" value="HIQ78316.1"/>
    <property type="molecule type" value="Genomic_DNA"/>
</dbReference>
<dbReference type="InterPro" id="IPR021729">
    <property type="entry name" value="DUF3298"/>
</dbReference>
<evidence type="ECO:0000256" key="1">
    <source>
        <dbReference type="SAM" id="MobiDB-lite"/>
    </source>
</evidence>
<dbReference type="Gene3D" id="3.30.565.40">
    <property type="entry name" value="Fervidobacterium nodosum Rt17-B1 like"/>
    <property type="match status" value="1"/>
</dbReference>
<dbReference type="Pfam" id="PF11738">
    <property type="entry name" value="DUF3298"/>
    <property type="match status" value="1"/>
</dbReference>
<organism evidence="4 5">
    <name type="scientific">Candidatus Scatomorpha intestinavium</name>
    <dbReference type="NCBI Taxonomy" id="2840922"/>
    <lineage>
        <taxon>Bacteria</taxon>
        <taxon>Bacillati</taxon>
        <taxon>Bacillota</taxon>
        <taxon>Clostridia</taxon>
        <taxon>Eubacteriales</taxon>
        <taxon>Candidatus Scatomorpha</taxon>
    </lineage>
</organism>
<evidence type="ECO:0000313" key="5">
    <source>
        <dbReference type="Proteomes" id="UP000824262"/>
    </source>
</evidence>
<dbReference type="AlphaFoldDB" id="A0A9D0ZF96"/>